<evidence type="ECO:0000256" key="1">
    <source>
        <dbReference type="ARBA" id="ARBA00004651"/>
    </source>
</evidence>
<evidence type="ECO:0000256" key="4">
    <source>
        <dbReference type="ARBA" id="ARBA00022989"/>
    </source>
</evidence>
<protein>
    <submittedName>
        <fullName evidence="7">Lysine transporter LysE</fullName>
    </submittedName>
</protein>
<feature type="transmembrane region" description="Helical" evidence="6">
    <location>
        <begin position="110"/>
        <end position="129"/>
    </location>
</feature>
<dbReference type="PANTHER" id="PTHR38825">
    <property type="entry name" value="LYSINE EXPORTER PROTEIN (LYSE/YGGA)"/>
    <property type="match status" value="1"/>
</dbReference>
<organism evidence="7">
    <name type="scientific">candidate division WOR-3 bacterium</name>
    <dbReference type="NCBI Taxonomy" id="2052148"/>
    <lineage>
        <taxon>Bacteria</taxon>
        <taxon>Bacteria division WOR-3</taxon>
    </lineage>
</organism>
<sequence>MIGLLFKVVVISTSGALAPGPLTAAIASVGLKKGFRAGIQASLGHTIIELPLVILIALGVTTILKNPKANFVIGISGSIFLFLFGILTIRDALSTNPQEPTIYQKTAPPMLIGIALTGLNPYFIVWWLGIGTPLISEAVAKGGFIGVGLLYLCHVWLDYGWLTLIAAISSLGRMQTKIYRLILIVLGTIIIWFGVNMLVKTISFV</sequence>
<proteinExistence type="predicted"/>
<dbReference type="AlphaFoldDB" id="A0A7C6ECE8"/>
<evidence type="ECO:0000313" key="7">
    <source>
        <dbReference type="EMBL" id="HHS51881.1"/>
    </source>
</evidence>
<evidence type="ECO:0000256" key="5">
    <source>
        <dbReference type="ARBA" id="ARBA00023136"/>
    </source>
</evidence>
<keyword evidence="3 6" id="KW-0812">Transmembrane</keyword>
<keyword evidence="2" id="KW-1003">Cell membrane</keyword>
<feature type="transmembrane region" description="Helical" evidence="6">
    <location>
        <begin position="70"/>
        <end position="89"/>
    </location>
</feature>
<keyword evidence="5 6" id="KW-0472">Membrane</keyword>
<gene>
    <name evidence="7" type="ORF">ENW73_03295</name>
</gene>
<feature type="transmembrane region" description="Helical" evidence="6">
    <location>
        <begin position="178"/>
        <end position="199"/>
    </location>
</feature>
<comment type="caution">
    <text evidence="7">The sequence shown here is derived from an EMBL/GenBank/DDBJ whole genome shotgun (WGS) entry which is preliminary data.</text>
</comment>
<dbReference type="PANTHER" id="PTHR38825:SF1">
    <property type="entry name" value="TRANSPORTER, LYSE FAMILY"/>
    <property type="match status" value="1"/>
</dbReference>
<dbReference type="GO" id="GO:0006865">
    <property type="term" value="P:amino acid transport"/>
    <property type="evidence" value="ECO:0007669"/>
    <property type="project" value="InterPro"/>
</dbReference>
<evidence type="ECO:0000256" key="2">
    <source>
        <dbReference type="ARBA" id="ARBA00022475"/>
    </source>
</evidence>
<evidence type="ECO:0000256" key="3">
    <source>
        <dbReference type="ARBA" id="ARBA00022692"/>
    </source>
</evidence>
<comment type="subcellular location">
    <subcellularLocation>
        <location evidence="1">Cell membrane</location>
        <topology evidence="1">Multi-pass membrane protein</topology>
    </subcellularLocation>
</comment>
<dbReference type="InterPro" id="IPR001123">
    <property type="entry name" value="LeuE-type"/>
</dbReference>
<keyword evidence="4 6" id="KW-1133">Transmembrane helix</keyword>
<feature type="transmembrane region" description="Helical" evidence="6">
    <location>
        <begin position="43"/>
        <end position="64"/>
    </location>
</feature>
<feature type="transmembrane region" description="Helical" evidence="6">
    <location>
        <begin position="6"/>
        <end position="31"/>
    </location>
</feature>
<accession>A0A7C6ECE8</accession>
<name>A0A7C6ECE8_UNCW3</name>
<feature type="transmembrane region" description="Helical" evidence="6">
    <location>
        <begin position="149"/>
        <end position="171"/>
    </location>
</feature>
<dbReference type="GO" id="GO:0005886">
    <property type="term" value="C:plasma membrane"/>
    <property type="evidence" value="ECO:0007669"/>
    <property type="project" value="UniProtKB-SubCell"/>
</dbReference>
<evidence type="ECO:0000256" key="6">
    <source>
        <dbReference type="SAM" id="Phobius"/>
    </source>
</evidence>
<dbReference type="EMBL" id="DTLI01000084">
    <property type="protein sequence ID" value="HHS51881.1"/>
    <property type="molecule type" value="Genomic_DNA"/>
</dbReference>
<reference evidence="7" key="1">
    <citation type="journal article" date="2020" name="mSystems">
        <title>Genome- and Community-Level Interaction Insights into Carbon Utilization and Element Cycling Functions of Hydrothermarchaeota in Hydrothermal Sediment.</title>
        <authorList>
            <person name="Zhou Z."/>
            <person name="Liu Y."/>
            <person name="Xu W."/>
            <person name="Pan J."/>
            <person name="Luo Z.H."/>
            <person name="Li M."/>
        </authorList>
    </citation>
    <scope>NUCLEOTIDE SEQUENCE [LARGE SCALE GENOMIC DNA]</scope>
    <source>
        <strain evidence="7">SpSt-876</strain>
    </source>
</reference>
<dbReference type="Pfam" id="PF01810">
    <property type="entry name" value="LysE"/>
    <property type="match status" value="1"/>
</dbReference>